<keyword evidence="2" id="KW-1185">Reference proteome</keyword>
<dbReference type="AlphaFoldDB" id="A0A1H0TW13"/>
<dbReference type="RefSeq" id="WP_092224731.1">
    <property type="nucleotide sequence ID" value="NZ_FNJI01000026.1"/>
</dbReference>
<sequence>MNIAFDPWIPTVNATGDRELASLHDMLTEGSRFSDLAVQPHERISLMRLFLCVAHAALDGPKTYDDWCDVPSDLPEAAGIYLKKWQDSFELFHPEKPWLQVAKLVPLTKDSAAKTDPQKDWISLSRLKFTKASGNNSTLFDSAARGSLETEYTPEEIALNLLVFQNFFVAGGKASSRCWGKQKIENPPNPKGGPCSGKSILYTFLRGQNLAETIFLNLNSFEDLAYHYEDASDWLGKPLWEQPITSPDDQAAIDNATRTHLGRLVPQTRQLCIHQNRQSILLGAGFTYPKYQDTGNTFHPDTFATMVRNQKEERILLSAKPDIAIWRELHSLVVKRKNNTDSGCGALCLLNSPDAESCDIVVCAMITNPTKAAEIVDLVESVFHIPAQLRVPEGTVAYEAEVKHAATWQGRLAWAVESYRAEIDGGWEGRLKSAGPKKHLLRQKLHAQATGFFWTSVEKQLPLLMAYIKAIDTDDAQPRRELWRATLGTIARDAYRTACGQETPRKMRAFANGWRKLFIKSEATNEV</sequence>
<gene>
    <name evidence="1" type="ORF">SAMN05660330_03261</name>
</gene>
<dbReference type="InterPro" id="IPR013381">
    <property type="entry name" value="CRISPR-assoc_prot_Cse1"/>
</dbReference>
<dbReference type="NCBIfam" id="TIGR02547">
    <property type="entry name" value="casA_cse1"/>
    <property type="match status" value="1"/>
</dbReference>
<evidence type="ECO:0000313" key="1">
    <source>
        <dbReference type="EMBL" id="SDP57736.1"/>
    </source>
</evidence>
<dbReference type="Pfam" id="PF09481">
    <property type="entry name" value="CRISPR_Cse1"/>
    <property type="match status" value="1"/>
</dbReference>
<organism evidence="1 2">
    <name type="scientific">Desulforhopalus singaporensis</name>
    <dbReference type="NCBI Taxonomy" id="91360"/>
    <lineage>
        <taxon>Bacteria</taxon>
        <taxon>Pseudomonadati</taxon>
        <taxon>Thermodesulfobacteriota</taxon>
        <taxon>Desulfobulbia</taxon>
        <taxon>Desulfobulbales</taxon>
        <taxon>Desulfocapsaceae</taxon>
        <taxon>Desulforhopalus</taxon>
    </lineage>
</organism>
<dbReference type="Proteomes" id="UP000199073">
    <property type="component" value="Unassembled WGS sequence"/>
</dbReference>
<dbReference type="STRING" id="91360.SAMN05660330_03261"/>
<dbReference type="OrthoDB" id="5392377at2"/>
<proteinExistence type="predicted"/>
<dbReference type="EMBL" id="FNJI01000026">
    <property type="protein sequence ID" value="SDP57736.1"/>
    <property type="molecule type" value="Genomic_DNA"/>
</dbReference>
<name>A0A1H0TW13_9BACT</name>
<evidence type="ECO:0000313" key="2">
    <source>
        <dbReference type="Proteomes" id="UP000199073"/>
    </source>
</evidence>
<protein>
    <submittedName>
        <fullName evidence="1">CRISPR system Cascade subunit CasA</fullName>
    </submittedName>
</protein>
<accession>A0A1H0TW13</accession>
<reference evidence="1 2" key="1">
    <citation type="submission" date="2016-10" db="EMBL/GenBank/DDBJ databases">
        <authorList>
            <person name="de Groot N.N."/>
        </authorList>
    </citation>
    <scope>NUCLEOTIDE SEQUENCE [LARGE SCALE GENOMIC DNA]</scope>
    <source>
        <strain evidence="1 2">DSM 12130</strain>
    </source>
</reference>